<protein>
    <submittedName>
        <fullName evidence="1">Uncharacterized protein</fullName>
    </submittedName>
</protein>
<proteinExistence type="predicted"/>
<evidence type="ECO:0000313" key="2">
    <source>
        <dbReference type="Proteomes" id="UP001054252"/>
    </source>
</evidence>
<comment type="caution">
    <text evidence="1">The sequence shown here is derived from an EMBL/GenBank/DDBJ whole genome shotgun (WGS) entry which is preliminary data.</text>
</comment>
<evidence type="ECO:0000313" key="1">
    <source>
        <dbReference type="EMBL" id="GKV22025.1"/>
    </source>
</evidence>
<accession>A0AAV5KBU7</accession>
<dbReference type="Proteomes" id="UP001054252">
    <property type="component" value="Unassembled WGS sequence"/>
</dbReference>
<sequence>MGAERKQFGMLNTCKLDREFDNARLHLRLLKIPNKANAFPTRKKFTDKLRVIKLVVLEI</sequence>
<gene>
    <name evidence="1" type="ORF">SLEP1_g31927</name>
</gene>
<dbReference type="AlphaFoldDB" id="A0AAV5KBU7"/>
<keyword evidence="2" id="KW-1185">Reference proteome</keyword>
<reference evidence="1 2" key="1">
    <citation type="journal article" date="2021" name="Commun. Biol.">
        <title>The genome of Shorea leprosula (Dipterocarpaceae) highlights the ecological relevance of drought in aseasonal tropical rainforests.</title>
        <authorList>
            <person name="Ng K.K.S."/>
            <person name="Kobayashi M.J."/>
            <person name="Fawcett J.A."/>
            <person name="Hatakeyama M."/>
            <person name="Paape T."/>
            <person name="Ng C.H."/>
            <person name="Ang C.C."/>
            <person name="Tnah L.H."/>
            <person name="Lee C.T."/>
            <person name="Nishiyama T."/>
            <person name="Sese J."/>
            <person name="O'Brien M.J."/>
            <person name="Copetti D."/>
            <person name="Mohd Noor M.I."/>
            <person name="Ong R.C."/>
            <person name="Putra M."/>
            <person name="Sireger I.Z."/>
            <person name="Indrioko S."/>
            <person name="Kosugi Y."/>
            <person name="Izuno A."/>
            <person name="Isagi Y."/>
            <person name="Lee S.L."/>
            <person name="Shimizu K.K."/>
        </authorList>
    </citation>
    <scope>NUCLEOTIDE SEQUENCE [LARGE SCALE GENOMIC DNA]</scope>
    <source>
        <strain evidence="1">214</strain>
    </source>
</reference>
<organism evidence="1 2">
    <name type="scientific">Rubroshorea leprosula</name>
    <dbReference type="NCBI Taxonomy" id="152421"/>
    <lineage>
        <taxon>Eukaryota</taxon>
        <taxon>Viridiplantae</taxon>
        <taxon>Streptophyta</taxon>
        <taxon>Embryophyta</taxon>
        <taxon>Tracheophyta</taxon>
        <taxon>Spermatophyta</taxon>
        <taxon>Magnoliopsida</taxon>
        <taxon>eudicotyledons</taxon>
        <taxon>Gunneridae</taxon>
        <taxon>Pentapetalae</taxon>
        <taxon>rosids</taxon>
        <taxon>malvids</taxon>
        <taxon>Malvales</taxon>
        <taxon>Dipterocarpaceae</taxon>
        <taxon>Rubroshorea</taxon>
    </lineage>
</organism>
<name>A0AAV5KBU7_9ROSI</name>
<dbReference type="EMBL" id="BPVZ01000059">
    <property type="protein sequence ID" value="GKV22025.1"/>
    <property type="molecule type" value="Genomic_DNA"/>
</dbReference>